<dbReference type="InterPro" id="IPR024654">
    <property type="entry name" value="Calcineurin-like_PHP_lpxH"/>
</dbReference>
<reference evidence="2" key="1">
    <citation type="submission" date="2016-10" db="EMBL/GenBank/DDBJ databases">
        <authorList>
            <person name="de Groot N.N."/>
        </authorList>
    </citation>
    <scope>NUCLEOTIDE SEQUENCE</scope>
</reference>
<gene>
    <name evidence="2" type="ORF">MNB_SV-15-1220</name>
</gene>
<accession>A0A1W1ELE9</accession>
<dbReference type="AlphaFoldDB" id="A0A1W1ELE9"/>
<proteinExistence type="predicted"/>
<feature type="domain" description="Calcineurin-like phosphoesterase" evidence="1">
    <location>
        <begin position="1"/>
        <end position="141"/>
    </location>
</feature>
<sequence length="170" mass="19753">MRIGILSDSHKKTELHNEALEFLLSCDVEYIIHAGDIVLEEHIEAIKKCGLPFVIVAGNNDNHLLNHINIKQEPYYFKIQDIKFKLMHIPYYLTPDSDIIISGHTHKSLVEYVNGKLFLNSGEVCAREKYLSEVMVLDISDEVYEVNIYNREPSSKKWNSDIKRFERNMA</sequence>
<dbReference type="PANTHER" id="PTHR43165:SF1">
    <property type="entry name" value="PHOSPHODIESTERASE MJ0936"/>
    <property type="match status" value="1"/>
</dbReference>
<organism evidence="2">
    <name type="scientific">hydrothermal vent metagenome</name>
    <dbReference type="NCBI Taxonomy" id="652676"/>
    <lineage>
        <taxon>unclassified sequences</taxon>
        <taxon>metagenomes</taxon>
        <taxon>ecological metagenomes</taxon>
    </lineage>
</organism>
<dbReference type="Gene3D" id="3.60.21.10">
    <property type="match status" value="1"/>
</dbReference>
<dbReference type="PANTHER" id="PTHR43165">
    <property type="entry name" value="METALLOPHOSPHOESTERASE"/>
    <property type="match status" value="1"/>
</dbReference>
<dbReference type="InterPro" id="IPR053193">
    <property type="entry name" value="MetalloPDE_YfcE-like"/>
</dbReference>
<dbReference type="Pfam" id="PF12850">
    <property type="entry name" value="Metallophos_2"/>
    <property type="match status" value="1"/>
</dbReference>
<evidence type="ECO:0000259" key="1">
    <source>
        <dbReference type="Pfam" id="PF12850"/>
    </source>
</evidence>
<dbReference type="InterPro" id="IPR029052">
    <property type="entry name" value="Metallo-depent_PP-like"/>
</dbReference>
<dbReference type="EMBL" id="FRYL01000045">
    <property type="protein sequence ID" value="SHO81674.1"/>
    <property type="molecule type" value="Genomic_DNA"/>
</dbReference>
<evidence type="ECO:0000313" key="2">
    <source>
        <dbReference type="EMBL" id="SHO81674.1"/>
    </source>
</evidence>
<name>A0A1W1ELE9_9ZZZZ</name>
<dbReference type="InterPro" id="IPR000979">
    <property type="entry name" value="Phosphodiesterase_MJ0936/Vps29"/>
</dbReference>
<dbReference type="SUPFAM" id="SSF56300">
    <property type="entry name" value="Metallo-dependent phosphatases"/>
    <property type="match status" value="1"/>
</dbReference>
<protein>
    <recommendedName>
        <fullName evidence="1">Calcineurin-like phosphoesterase domain-containing protein</fullName>
    </recommendedName>
</protein>
<dbReference type="NCBIfam" id="TIGR00040">
    <property type="entry name" value="yfcE"/>
    <property type="match status" value="1"/>
</dbReference>